<dbReference type="Proteomes" id="UP000281192">
    <property type="component" value="Chromosome"/>
</dbReference>
<dbReference type="EMBL" id="PJRQ01000017">
    <property type="protein sequence ID" value="PLR17639.1"/>
    <property type="molecule type" value="Genomic_DNA"/>
</dbReference>
<dbReference type="Pfam" id="PF00857">
    <property type="entry name" value="Isochorismatase"/>
    <property type="match status" value="1"/>
</dbReference>
<accession>A0A2N5CV08</accession>
<evidence type="ECO:0000256" key="1">
    <source>
        <dbReference type="ARBA" id="ARBA00022801"/>
    </source>
</evidence>
<sequence length="210" mass="21981">MSGVAAWIAPARTALVVIDIQVDFASPDGLLGRYGVDLGLAEPAVQAAGRLVDAARDVGAPVVFVGLFTSPKTDSPAWNERMRRRGGDPDSEAALCRAGQPGSAFHGPQPAQGELVVAKTRYSAFVGTDFDRRLKAMGVDTLVLCGLTTECCVAATAADAFDLDYHVFVAADACAAYEPDLHEVALKTMGLNTAILTDSVEVAKAWKEAA</sequence>
<reference evidence="4 5" key="1">
    <citation type="submission" date="2017-12" db="EMBL/GenBank/DDBJ databases">
        <title>The genome sequence of Caulobacter flavus CGMCC1 15093.</title>
        <authorList>
            <person name="Gao J."/>
            <person name="Mao X."/>
            <person name="Sun J."/>
        </authorList>
    </citation>
    <scope>NUCLEOTIDE SEQUENCE [LARGE SCALE GENOMIC DNA]</scope>
    <source>
        <strain evidence="4 5">CGMCC1 15093</strain>
    </source>
</reference>
<dbReference type="RefSeq" id="WP_101712752.1">
    <property type="nucleotide sequence ID" value="NZ_CP026100.1"/>
</dbReference>
<dbReference type="Gene3D" id="3.40.50.850">
    <property type="entry name" value="Isochorismatase-like"/>
    <property type="match status" value="1"/>
</dbReference>
<protein>
    <submittedName>
        <fullName evidence="4">Isochorismatase</fullName>
    </submittedName>
</protein>
<dbReference type="OrthoDB" id="9807387at2"/>
<keyword evidence="6" id="KW-1185">Reference proteome</keyword>
<evidence type="ECO:0000259" key="2">
    <source>
        <dbReference type="Pfam" id="PF00857"/>
    </source>
</evidence>
<dbReference type="InterPro" id="IPR036380">
    <property type="entry name" value="Isochorismatase-like_sf"/>
</dbReference>
<evidence type="ECO:0000313" key="6">
    <source>
        <dbReference type="Proteomes" id="UP000281192"/>
    </source>
</evidence>
<dbReference type="Proteomes" id="UP000234483">
    <property type="component" value="Unassembled WGS sequence"/>
</dbReference>
<dbReference type="InterPro" id="IPR050272">
    <property type="entry name" value="Isochorismatase-like_hydrls"/>
</dbReference>
<dbReference type="AlphaFoldDB" id="A0A2N5CV08"/>
<keyword evidence="1" id="KW-0378">Hydrolase</keyword>
<evidence type="ECO:0000313" key="4">
    <source>
        <dbReference type="EMBL" id="PLR17639.1"/>
    </source>
</evidence>
<gene>
    <name evidence="3" type="ORF">C1707_03640</name>
    <name evidence="4" type="ORF">CFHF_09355</name>
</gene>
<dbReference type="KEGG" id="cfh:C1707_03640"/>
<dbReference type="SUPFAM" id="SSF52499">
    <property type="entry name" value="Isochorismatase-like hydrolases"/>
    <property type="match status" value="1"/>
</dbReference>
<feature type="domain" description="Isochorismatase-like" evidence="2">
    <location>
        <begin position="13"/>
        <end position="199"/>
    </location>
</feature>
<dbReference type="EMBL" id="CP026100">
    <property type="protein sequence ID" value="AYV45407.1"/>
    <property type="molecule type" value="Genomic_DNA"/>
</dbReference>
<evidence type="ECO:0000313" key="5">
    <source>
        <dbReference type="Proteomes" id="UP000234483"/>
    </source>
</evidence>
<dbReference type="CDD" id="cd00431">
    <property type="entry name" value="cysteine_hydrolases"/>
    <property type="match status" value="1"/>
</dbReference>
<dbReference type="PANTHER" id="PTHR43540">
    <property type="entry name" value="PEROXYUREIDOACRYLATE/UREIDOACRYLATE AMIDOHYDROLASE-RELATED"/>
    <property type="match status" value="1"/>
</dbReference>
<proteinExistence type="predicted"/>
<evidence type="ECO:0000313" key="3">
    <source>
        <dbReference type="EMBL" id="AYV45407.1"/>
    </source>
</evidence>
<dbReference type="InterPro" id="IPR000868">
    <property type="entry name" value="Isochorismatase-like_dom"/>
</dbReference>
<organism evidence="4 5">
    <name type="scientific">Caulobacter flavus</name>
    <dbReference type="NCBI Taxonomy" id="1679497"/>
    <lineage>
        <taxon>Bacteria</taxon>
        <taxon>Pseudomonadati</taxon>
        <taxon>Pseudomonadota</taxon>
        <taxon>Alphaproteobacteria</taxon>
        <taxon>Caulobacterales</taxon>
        <taxon>Caulobacteraceae</taxon>
        <taxon>Caulobacter</taxon>
    </lineage>
</organism>
<name>A0A2N5CV08_9CAUL</name>
<reference evidence="3 6" key="2">
    <citation type="submission" date="2018-01" db="EMBL/GenBank/DDBJ databases">
        <title>Complete genome sequence of Caulobacter flavus RHGG3.</title>
        <authorList>
            <person name="Yang E."/>
        </authorList>
    </citation>
    <scope>NUCLEOTIDE SEQUENCE [LARGE SCALE GENOMIC DNA]</scope>
    <source>
        <strain evidence="3 6">RHGG3</strain>
    </source>
</reference>
<dbReference type="GO" id="GO:0016787">
    <property type="term" value="F:hydrolase activity"/>
    <property type="evidence" value="ECO:0007669"/>
    <property type="project" value="UniProtKB-KW"/>
</dbReference>